<comment type="caution">
    <text evidence="2">The sequence shown here is derived from an EMBL/GenBank/DDBJ whole genome shotgun (WGS) entry which is preliminary data.</text>
</comment>
<evidence type="ECO:0000259" key="1">
    <source>
        <dbReference type="Pfam" id="PF23622"/>
    </source>
</evidence>
<proteinExistence type="predicted"/>
<evidence type="ECO:0000313" key="2">
    <source>
        <dbReference type="EMBL" id="CAH1419804.1"/>
    </source>
</evidence>
<protein>
    <recommendedName>
        <fullName evidence="1">At1g61320/AtMIF1 LRR domain-containing protein</fullName>
    </recommendedName>
</protein>
<feature type="domain" description="At1g61320/AtMIF1 LRR" evidence="1">
    <location>
        <begin position="52"/>
        <end position="170"/>
    </location>
</feature>
<evidence type="ECO:0000313" key="3">
    <source>
        <dbReference type="Proteomes" id="UP001157418"/>
    </source>
</evidence>
<gene>
    <name evidence="2" type="ORF">LVIROSA_LOCUS7305</name>
</gene>
<dbReference type="InterPro" id="IPR055357">
    <property type="entry name" value="LRR_At1g61320_AtMIF1"/>
</dbReference>
<sequence>MRVLVFDKHFSRKFAINGALVRNGFIRIINQVLCLHKGPILKFHLYIPNISLDIFQEIDQWMLVLSRNGVKELILNNLNRRYELPSHVFSCQELTNLELHKCFFKPPLEFDGFLNLEDLYLENVNFGAKLCGTQISLPQLKALSIQSCTNVYNFNIKATKLQSLFVIACPDAMLL</sequence>
<dbReference type="PANTHER" id="PTHR31639:SF333">
    <property type="entry name" value="F-BOX DOMAIN, FBD DOMAIN, LEUCINE-RICH REPEAT DOMAIN, L DOMAIN-LIKE PROTEIN-RELATED"/>
    <property type="match status" value="1"/>
</dbReference>
<dbReference type="PANTHER" id="PTHR31639">
    <property type="entry name" value="F-BOX PROTEIN-LIKE"/>
    <property type="match status" value="1"/>
</dbReference>
<name>A0AAU9M1B1_9ASTR</name>
<reference evidence="2 3" key="1">
    <citation type="submission" date="2022-01" db="EMBL/GenBank/DDBJ databases">
        <authorList>
            <person name="Xiong W."/>
            <person name="Schranz E."/>
        </authorList>
    </citation>
    <scope>NUCLEOTIDE SEQUENCE [LARGE SCALE GENOMIC DNA]</scope>
</reference>
<organism evidence="2 3">
    <name type="scientific">Lactuca virosa</name>
    <dbReference type="NCBI Taxonomy" id="75947"/>
    <lineage>
        <taxon>Eukaryota</taxon>
        <taxon>Viridiplantae</taxon>
        <taxon>Streptophyta</taxon>
        <taxon>Embryophyta</taxon>
        <taxon>Tracheophyta</taxon>
        <taxon>Spermatophyta</taxon>
        <taxon>Magnoliopsida</taxon>
        <taxon>eudicotyledons</taxon>
        <taxon>Gunneridae</taxon>
        <taxon>Pentapetalae</taxon>
        <taxon>asterids</taxon>
        <taxon>campanulids</taxon>
        <taxon>Asterales</taxon>
        <taxon>Asteraceae</taxon>
        <taxon>Cichorioideae</taxon>
        <taxon>Cichorieae</taxon>
        <taxon>Lactucinae</taxon>
        <taxon>Lactuca</taxon>
    </lineage>
</organism>
<dbReference type="Gene3D" id="3.80.10.10">
    <property type="entry name" value="Ribonuclease Inhibitor"/>
    <property type="match status" value="1"/>
</dbReference>
<dbReference type="SUPFAM" id="SSF52047">
    <property type="entry name" value="RNI-like"/>
    <property type="match status" value="1"/>
</dbReference>
<dbReference type="Proteomes" id="UP001157418">
    <property type="component" value="Unassembled WGS sequence"/>
</dbReference>
<dbReference type="AlphaFoldDB" id="A0AAU9M1B1"/>
<dbReference type="InterPro" id="IPR032675">
    <property type="entry name" value="LRR_dom_sf"/>
</dbReference>
<dbReference type="Pfam" id="PF23622">
    <property type="entry name" value="LRR_At1g61320_AtMIF1"/>
    <property type="match status" value="1"/>
</dbReference>
<keyword evidence="3" id="KW-1185">Reference proteome</keyword>
<accession>A0AAU9M1B1</accession>
<dbReference type="EMBL" id="CAKMRJ010000557">
    <property type="protein sequence ID" value="CAH1419804.1"/>
    <property type="molecule type" value="Genomic_DNA"/>
</dbReference>